<gene>
    <name evidence="1" type="ORF">BDN72DRAFT_900684</name>
</gene>
<proteinExistence type="predicted"/>
<keyword evidence="2" id="KW-1185">Reference proteome</keyword>
<sequence length="233" mass="25678">MGSSLSRFTSDALESASLFLFNNGLLLEAPVEDETQAPQPLARTEADELVALCQRWADSYGDSPHRGTVAGMGFRLLELHSLKSRLGGGITSFNEILDILRSEIKCSTCGNFASHPFFLPCLHLHCGPCLEKAFQNDLERRMKTSPLRSSEGILLPTLMQTLPQDKEGLLAALRMAGLESRFMTYTTPCCRQLMDQPPSRILSLSQLCKTLRGDGINGTDEDPDAAYFSGWFV</sequence>
<name>A0ACD3AI75_9AGAR</name>
<evidence type="ECO:0000313" key="1">
    <source>
        <dbReference type="EMBL" id="TFK65455.1"/>
    </source>
</evidence>
<protein>
    <submittedName>
        <fullName evidence="1">Uncharacterized protein</fullName>
    </submittedName>
</protein>
<accession>A0ACD3AI75</accession>
<dbReference type="Proteomes" id="UP000308600">
    <property type="component" value="Unassembled WGS sequence"/>
</dbReference>
<dbReference type="EMBL" id="ML208436">
    <property type="protein sequence ID" value="TFK65455.1"/>
    <property type="molecule type" value="Genomic_DNA"/>
</dbReference>
<evidence type="ECO:0000313" key="2">
    <source>
        <dbReference type="Proteomes" id="UP000308600"/>
    </source>
</evidence>
<organism evidence="1 2">
    <name type="scientific">Pluteus cervinus</name>
    <dbReference type="NCBI Taxonomy" id="181527"/>
    <lineage>
        <taxon>Eukaryota</taxon>
        <taxon>Fungi</taxon>
        <taxon>Dikarya</taxon>
        <taxon>Basidiomycota</taxon>
        <taxon>Agaricomycotina</taxon>
        <taxon>Agaricomycetes</taxon>
        <taxon>Agaricomycetidae</taxon>
        <taxon>Agaricales</taxon>
        <taxon>Pluteineae</taxon>
        <taxon>Pluteaceae</taxon>
        <taxon>Pluteus</taxon>
    </lineage>
</organism>
<reference evidence="1 2" key="1">
    <citation type="journal article" date="2019" name="Nat. Ecol. Evol.">
        <title>Megaphylogeny resolves global patterns of mushroom evolution.</title>
        <authorList>
            <person name="Varga T."/>
            <person name="Krizsan K."/>
            <person name="Foldi C."/>
            <person name="Dima B."/>
            <person name="Sanchez-Garcia M."/>
            <person name="Sanchez-Ramirez S."/>
            <person name="Szollosi G.J."/>
            <person name="Szarkandi J.G."/>
            <person name="Papp V."/>
            <person name="Albert L."/>
            <person name="Andreopoulos W."/>
            <person name="Angelini C."/>
            <person name="Antonin V."/>
            <person name="Barry K.W."/>
            <person name="Bougher N.L."/>
            <person name="Buchanan P."/>
            <person name="Buyck B."/>
            <person name="Bense V."/>
            <person name="Catcheside P."/>
            <person name="Chovatia M."/>
            <person name="Cooper J."/>
            <person name="Damon W."/>
            <person name="Desjardin D."/>
            <person name="Finy P."/>
            <person name="Geml J."/>
            <person name="Haridas S."/>
            <person name="Hughes K."/>
            <person name="Justo A."/>
            <person name="Karasinski D."/>
            <person name="Kautmanova I."/>
            <person name="Kiss B."/>
            <person name="Kocsube S."/>
            <person name="Kotiranta H."/>
            <person name="LaButti K.M."/>
            <person name="Lechner B.E."/>
            <person name="Liimatainen K."/>
            <person name="Lipzen A."/>
            <person name="Lukacs Z."/>
            <person name="Mihaltcheva S."/>
            <person name="Morgado L.N."/>
            <person name="Niskanen T."/>
            <person name="Noordeloos M.E."/>
            <person name="Ohm R.A."/>
            <person name="Ortiz-Santana B."/>
            <person name="Ovrebo C."/>
            <person name="Racz N."/>
            <person name="Riley R."/>
            <person name="Savchenko A."/>
            <person name="Shiryaev A."/>
            <person name="Soop K."/>
            <person name="Spirin V."/>
            <person name="Szebenyi C."/>
            <person name="Tomsovsky M."/>
            <person name="Tulloss R.E."/>
            <person name="Uehling J."/>
            <person name="Grigoriev I.V."/>
            <person name="Vagvolgyi C."/>
            <person name="Papp T."/>
            <person name="Martin F.M."/>
            <person name="Miettinen O."/>
            <person name="Hibbett D.S."/>
            <person name="Nagy L.G."/>
        </authorList>
    </citation>
    <scope>NUCLEOTIDE SEQUENCE [LARGE SCALE GENOMIC DNA]</scope>
    <source>
        <strain evidence="1 2">NL-1719</strain>
    </source>
</reference>